<gene>
    <name evidence="1" type="ORF">EOE65_02485</name>
</gene>
<dbReference type="RefSeq" id="WP_127692706.1">
    <property type="nucleotide sequence ID" value="NZ_SACQ01000001.1"/>
</dbReference>
<evidence type="ECO:0000313" key="2">
    <source>
        <dbReference type="Proteomes" id="UP000282818"/>
    </source>
</evidence>
<accession>A0A437QDC2</accession>
<proteinExistence type="predicted"/>
<name>A0A437QDC2_9GAMM</name>
<sequence length="301" mass="32678">MAELNYFEKLLAPANPALNQSADRFFYDTQLLTAAEIEKLGSESNPEGHVLVVYPHGSEHTIFSGSAQACVHALKLLPKDQRPTAVVLSGVGSSALGSAALARAVANQLQGPVMAVITGFGAADMLSEAIGGWYVHGMRNSYASFRDYFDAVAPTPDKRLCQLTDSELNSEESLRLVYGSPDGAALVYLLYHLRSDIGLLVGHSKGNYVIENALQALVQLCDKQLATLANLHIVTVGAAVHFPREFTRVNQYLGSLDWFGMLNSRPEASRDWLWGASHSLNPRMPTALQLDDILRRAGVIN</sequence>
<organism evidence="1 2">
    <name type="scientific">Neptunomonas marina</name>
    <dbReference type="NCBI Taxonomy" id="1815562"/>
    <lineage>
        <taxon>Bacteria</taxon>
        <taxon>Pseudomonadati</taxon>
        <taxon>Pseudomonadota</taxon>
        <taxon>Gammaproteobacteria</taxon>
        <taxon>Oceanospirillales</taxon>
        <taxon>Oceanospirillaceae</taxon>
        <taxon>Neptunomonas</taxon>
    </lineage>
</organism>
<reference evidence="1 2" key="1">
    <citation type="submission" date="2019-01" db="EMBL/GenBank/DDBJ databases">
        <authorList>
            <person name="Chen W.-M."/>
        </authorList>
    </citation>
    <scope>NUCLEOTIDE SEQUENCE [LARGE SCALE GENOMIC DNA]</scope>
    <source>
        <strain evidence="1 2">HPM-16</strain>
    </source>
</reference>
<comment type="caution">
    <text evidence="1">The sequence shown here is derived from an EMBL/GenBank/DDBJ whole genome shotgun (WGS) entry which is preliminary data.</text>
</comment>
<evidence type="ECO:0008006" key="3">
    <source>
        <dbReference type="Google" id="ProtNLM"/>
    </source>
</evidence>
<dbReference type="Proteomes" id="UP000282818">
    <property type="component" value="Unassembled WGS sequence"/>
</dbReference>
<dbReference type="EMBL" id="SACQ01000001">
    <property type="protein sequence ID" value="RVU32537.1"/>
    <property type="molecule type" value="Genomic_DNA"/>
</dbReference>
<dbReference type="AlphaFoldDB" id="A0A437QDC2"/>
<evidence type="ECO:0000313" key="1">
    <source>
        <dbReference type="EMBL" id="RVU32537.1"/>
    </source>
</evidence>
<keyword evidence="2" id="KW-1185">Reference proteome</keyword>
<protein>
    <recommendedName>
        <fullName evidence="3">Alpha/beta hydrolase</fullName>
    </recommendedName>
</protein>